<evidence type="ECO:0000256" key="1">
    <source>
        <dbReference type="SAM" id="MobiDB-lite"/>
    </source>
</evidence>
<name>A0A6A6LUN6_HEVBR</name>
<evidence type="ECO:0000313" key="3">
    <source>
        <dbReference type="Proteomes" id="UP000467840"/>
    </source>
</evidence>
<protein>
    <submittedName>
        <fullName evidence="2">Uncharacterized protein</fullName>
    </submittedName>
</protein>
<keyword evidence="3" id="KW-1185">Reference proteome</keyword>
<feature type="compositionally biased region" description="Basic and acidic residues" evidence="1">
    <location>
        <begin position="74"/>
        <end position="88"/>
    </location>
</feature>
<sequence>MKSKERATQGHLRRRIAFNHTGASRYCSAVGNSGSPRDVLCFPTQLMESFSFLKRNGNQESEELPKSTVNEASRLNDGEMSRDRREASSDGGPVE</sequence>
<reference evidence="2 3" key="1">
    <citation type="journal article" date="2020" name="Mol. Plant">
        <title>The Chromosome-Based Rubber Tree Genome Provides New Insights into Spurge Genome Evolution and Rubber Biosynthesis.</title>
        <authorList>
            <person name="Liu J."/>
            <person name="Shi C."/>
            <person name="Shi C.C."/>
            <person name="Li W."/>
            <person name="Zhang Q.J."/>
            <person name="Zhang Y."/>
            <person name="Li K."/>
            <person name="Lu H.F."/>
            <person name="Shi C."/>
            <person name="Zhu S.T."/>
            <person name="Xiao Z.Y."/>
            <person name="Nan H."/>
            <person name="Yue Y."/>
            <person name="Zhu X.G."/>
            <person name="Wu Y."/>
            <person name="Hong X.N."/>
            <person name="Fan G.Y."/>
            <person name="Tong Y."/>
            <person name="Zhang D."/>
            <person name="Mao C.L."/>
            <person name="Liu Y.L."/>
            <person name="Hao S.J."/>
            <person name="Liu W.Q."/>
            <person name="Lv M.Q."/>
            <person name="Zhang H.B."/>
            <person name="Liu Y."/>
            <person name="Hu-Tang G.R."/>
            <person name="Wang J.P."/>
            <person name="Wang J.H."/>
            <person name="Sun Y.H."/>
            <person name="Ni S.B."/>
            <person name="Chen W.B."/>
            <person name="Zhang X.C."/>
            <person name="Jiao Y.N."/>
            <person name="Eichler E.E."/>
            <person name="Li G.H."/>
            <person name="Liu X."/>
            <person name="Gao L.Z."/>
        </authorList>
    </citation>
    <scope>NUCLEOTIDE SEQUENCE [LARGE SCALE GENOMIC DNA]</scope>
    <source>
        <strain evidence="3">cv. GT1</strain>
        <tissue evidence="2">Leaf</tissue>
    </source>
</reference>
<accession>A0A6A6LUN6</accession>
<feature type="region of interest" description="Disordered" evidence="1">
    <location>
        <begin position="57"/>
        <end position="95"/>
    </location>
</feature>
<proteinExistence type="predicted"/>
<organism evidence="2 3">
    <name type="scientific">Hevea brasiliensis</name>
    <name type="common">Para rubber tree</name>
    <name type="synonym">Siphonia brasiliensis</name>
    <dbReference type="NCBI Taxonomy" id="3981"/>
    <lineage>
        <taxon>Eukaryota</taxon>
        <taxon>Viridiplantae</taxon>
        <taxon>Streptophyta</taxon>
        <taxon>Embryophyta</taxon>
        <taxon>Tracheophyta</taxon>
        <taxon>Spermatophyta</taxon>
        <taxon>Magnoliopsida</taxon>
        <taxon>eudicotyledons</taxon>
        <taxon>Gunneridae</taxon>
        <taxon>Pentapetalae</taxon>
        <taxon>rosids</taxon>
        <taxon>fabids</taxon>
        <taxon>Malpighiales</taxon>
        <taxon>Euphorbiaceae</taxon>
        <taxon>Crotonoideae</taxon>
        <taxon>Micrandreae</taxon>
        <taxon>Hevea</taxon>
    </lineage>
</organism>
<evidence type="ECO:0000313" key="2">
    <source>
        <dbReference type="EMBL" id="KAF2305170.1"/>
    </source>
</evidence>
<comment type="caution">
    <text evidence="2">The sequence shown here is derived from an EMBL/GenBank/DDBJ whole genome shotgun (WGS) entry which is preliminary data.</text>
</comment>
<dbReference type="Proteomes" id="UP000467840">
    <property type="component" value="Chromosome 9"/>
</dbReference>
<dbReference type="AlphaFoldDB" id="A0A6A6LUN6"/>
<dbReference type="EMBL" id="JAAGAX010000008">
    <property type="protein sequence ID" value="KAF2305170.1"/>
    <property type="molecule type" value="Genomic_DNA"/>
</dbReference>
<gene>
    <name evidence="2" type="ORF">GH714_002737</name>
</gene>